<organism evidence="1 2">
    <name type="scientific">Zunongwangia profunda (strain DSM 18752 / CCTCC AB 206139 / SM-A87)</name>
    <name type="common">Wangia profunda</name>
    <dbReference type="NCBI Taxonomy" id="655815"/>
    <lineage>
        <taxon>Bacteria</taxon>
        <taxon>Pseudomonadati</taxon>
        <taxon>Bacteroidota</taxon>
        <taxon>Flavobacteriia</taxon>
        <taxon>Flavobacteriales</taxon>
        <taxon>Flavobacteriaceae</taxon>
        <taxon>Zunongwangia</taxon>
    </lineage>
</organism>
<dbReference type="EMBL" id="CP001650">
    <property type="protein sequence ID" value="ADF51573.1"/>
    <property type="molecule type" value="Genomic_DNA"/>
</dbReference>
<dbReference type="AlphaFoldDB" id="D5BJA7"/>
<dbReference type="STRING" id="655815.ZPR_1234"/>
<keyword evidence="2" id="KW-1185">Reference proteome</keyword>
<dbReference type="HOGENOM" id="CLU_3335259_0_0_10"/>
<dbReference type="KEGG" id="zpr:ZPR_1234"/>
<sequence length="38" mass="4685">MKDEIVILHRKLVRDNLKIFSVNLYFIDFLIFKNLNFN</sequence>
<evidence type="ECO:0000313" key="2">
    <source>
        <dbReference type="Proteomes" id="UP000001654"/>
    </source>
</evidence>
<evidence type="ECO:0000313" key="1">
    <source>
        <dbReference type="EMBL" id="ADF51573.1"/>
    </source>
</evidence>
<reference evidence="1 2" key="1">
    <citation type="journal article" date="2010" name="BMC Genomics">
        <title>The complete genome of Zunongwangia profunda SM-A87 reveals its adaptation to the deep-sea environment and ecological role in sedimentary organic nitrogen degradation.</title>
        <authorList>
            <person name="Qin Q.L."/>
            <person name="Zhang X.Y."/>
            <person name="Wang X.M."/>
            <person name="Liu G.M."/>
            <person name="Chen X.L."/>
            <person name="Xie B.B."/>
            <person name="Dang H.Y."/>
            <person name="Zhou B.C."/>
            <person name="Yu J."/>
            <person name="Zhang Y.Z."/>
        </authorList>
    </citation>
    <scope>NUCLEOTIDE SEQUENCE [LARGE SCALE GENOMIC DNA]</scope>
    <source>
        <strain evidence="2">DSM 18752 / CCTCC AB 206139 / SM-A87</strain>
    </source>
</reference>
<accession>D5BJA7</accession>
<proteinExistence type="predicted"/>
<dbReference type="Proteomes" id="UP000001654">
    <property type="component" value="Chromosome"/>
</dbReference>
<protein>
    <submittedName>
        <fullName evidence="1">Uncharacterized protein</fullName>
    </submittedName>
</protein>
<name>D5BJA7_ZUNPS</name>
<gene>
    <name evidence="1" type="ordered locus">ZPR_1234</name>
</gene>